<evidence type="ECO:0000313" key="2">
    <source>
        <dbReference type="Proteomes" id="UP001328107"/>
    </source>
</evidence>
<gene>
    <name evidence="1" type="ORF">PMAYCL1PPCAC_03159</name>
</gene>
<keyword evidence="2" id="KW-1185">Reference proteome</keyword>
<comment type="caution">
    <text evidence="1">The sequence shown here is derived from an EMBL/GenBank/DDBJ whole genome shotgun (WGS) entry which is preliminary data.</text>
</comment>
<organism evidence="1 2">
    <name type="scientific">Pristionchus mayeri</name>
    <dbReference type="NCBI Taxonomy" id="1317129"/>
    <lineage>
        <taxon>Eukaryota</taxon>
        <taxon>Metazoa</taxon>
        <taxon>Ecdysozoa</taxon>
        <taxon>Nematoda</taxon>
        <taxon>Chromadorea</taxon>
        <taxon>Rhabditida</taxon>
        <taxon>Rhabditina</taxon>
        <taxon>Diplogasteromorpha</taxon>
        <taxon>Diplogasteroidea</taxon>
        <taxon>Neodiplogasteridae</taxon>
        <taxon>Pristionchus</taxon>
    </lineage>
</organism>
<sequence>SQLQRELVQKKIVECSNRGQGCDSVTSSACIDFSGPSVRISTMHIMDGRMQTMAASSAVPSGGRKCRVVPQAV</sequence>
<proteinExistence type="predicted"/>
<dbReference type="Proteomes" id="UP001328107">
    <property type="component" value="Unassembled WGS sequence"/>
</dbReference>
<evidence type="ECO:0000313" key="1">
    <source>
        <dbReference type="EMBL" id="GMR32964.1"/>
    </source>
</evidence>
<reference evidence="2" key="1">
    <citation type="submission" date="2022-10" db="EMBL/GenBank/DDBJ databases">
        <title>Genome assembly of Pristionchus species.</title>
        <authorList>
            <person name="Yoshida K."/>
            <person name="Sommer R.J."/>
        </authorList>
    </citation>
    <scope>NUCLEOTIDE SEQUENCE [LARGE SCALE GENOMIC DNA]</scope>
    <source>
        <strain evidence="2">RS5460</strain>
    </source>
</reference>
<dbReference type="AlphaFoldDB" id="A0AAN4Z441"/>
<protein>
    <submittedName>
        <fullName evidence="1">Uncharacterized protein</fullName>
    </submittedName>
</protein>
<name>A0AAN4Z441_9BILA</name>
<accession>A0AAN4Z441</accession>
<feature type="non-terminal residue" evidence="1">
    <location>
        <position position="1"/>
    </location>
</feature>
<dbReference type="EMBL" id="BTRK01000001">
    <property type="protein sequence ID" value="GMR32964.1"/>
    <property type="molecule type" value="Genomic_DNA"/>
</dbReference>